<dbReference type="PIRSF" id="PIRSF002741">
    <property type="entry name" value="MppA"/>
    <property type="match status" value="1"/>
</dbReference>
<reference evidence="6 7" key="1">
    <citation type="submission" date="2023-03" db="EMBL/GenBank/DDBJ databases">
        <title>YIM 152171 draft genome.</title>
        <authorList>
            <person name="Yang Z."/>
        </authorList>
    </citation>
    <scope>NUCLEOTIDE SEQUENCE [LARGE SCALE GENOMIC DNA]</scope>
    <source>
        <strain evidence="6 7">YIM 152171</strain>
    </source>
</reference>
<dbReference type="GO" id="GO:0043190">
    <property type="term" value="C:ATP-binding cassette (ABC) transporter complex"/>
    <property type="evidence" value="ECO:0007669"/>
    <property type="project" value="InterPro"/>
</dbReference>
<dbReference type="GO" id="GO:0015833">
    <property type="term" value="P:peptide transport"/>
    <property type="evidence" value="ECO:0007669"/>
    <property type="project" value="TreeGrafter"/>
</dbReference>
<proteinExistence type="inferred from homology"/>
<name>A0AAP3V127_9PROT</name>
<evidence type="ECO:0000313" key="7">
    <source>
        <dbReference type="Proteomes" id="UP001301140"/>
    </source>
</evidence>
<dbReference type="InterPro" id="IPR023765">
    <property type="entry name" value="SBP_5_CS"/>
</dbReference>
<dbReference type="AlphaFoldDB" id="A0AAP3V127"/>
<sequence length="534" mass="59573">MATTALKATARRLLAGGVCLAAAGLVAAPALAQSITVVREVDSDRYDPHRSTARAASEVLFMVADTLVSLDYDMQTVKPGLAERWEVSDDGKTYTFHLKDGVKFCDGKKMTAADVVYSLKRWIDPATKSPVAWRAGEVEDIVAVDDRTVEYRLKAPFSELLYQLTQSFAVVIDQATVEKLGGDFGVKGFNGTGPYCWVEWRPRNDLKLARNPDYNWGPPIYENTGPAQVEEIVWKIVPEENTRMAAVATGQSEITQYVPYSTLNTLRANPQLLVSQSDAAFWTYFAGFKIDREMVSEEAVRQAMVLAVDQDAIAENLYFGEVEPAHSYISQAALDWDKDLDDKLIRTDVEKAGKLLDEAGWKMESDGFRYKNGKKLSPVAYSFAGSTWQKLMEAMQGDLRKVGVDLDIQAFDATIAWGKMATQEFDVFGMSYPYISAGDALNLYFRSANTPTPNRMNWKDPETDELLDRGKAALDPETRAQAYGKVLEKVHQAAVWIPLYHEPMKLVQTKKLAPVKPHNIYGCGLYKGLDIKFQ</sequence>
<dbReference type="Pfam" id="PF00496">
    <property type="entry name" value="SBP_bac_5"/>
    <property type="match status" value="1"/>
</dbReference>
<dbReference type="Gene3D" id="3.10.105.10">
    <property type="entry name" value="Dipeptide-binding Protein, Domain 3"/>
    <property type="match status" value="1"/>
</dbReference>
<comment type="subcellular location">
    <subcellularLocation>
        <location evidence="1">Periplasm</location>
    </subcellularLocation>
</comment>
<evidence type="ECO:0000256" key="1">
    <source>
        <dbReference type="ARBA" id="ARBA00004418"/>
    </source>
</evidence>
<feature type="chain" id="PRO_5043054268" evidence="4">
    <location>
        <begin position="33"/>
        <end position="534"/>
    </location>
</feature>
<accession>A0AAP3V127</accession>
<dbReference type="Proteomes" id="UP001301140">
    <property type="component" value="Unassembled WGS sequence"/>
</dbReference>
<feature type="signal peptide" evidence="4">
    <location>
        <begin position="1"/>
        <end position="32"/>
    </location>
</feature>
<comment type="similarity">
    <text evidence="2">Belongs to the bacterial solute-binding protein 5 family.</text>
</comment>
<dbReference type="GO" id="GO:1904680">
    <property type="term" value="F:peptide transmembrane transporter activity"/>
    <property type="evidence" value="ECO:0007669"/>
    <property type="project" value="TreeGrafter"/>
</dbReference>
<evidence type="ECO:0000313" key="6">
    <source>
        <dbReference type="EMBL" id="MDF1585998.1"/>
    </source>
</evidence>
<gene>
    <name evidence="6" type="ORF">PZ740_06330</name>
</gene>
<dbReference type="InterPro" id="IPR000914">
    <property type="entry name" value="SBP_5_dom"/>
</dbReference>
<dbReference type="SUPFAM" id="SSF53850">
    <property type="entry name" value="Periplasmic binding protein-like II"/>
    <property type="match status" value="1"/>
</dbReference>
<keyword evidence="7" id="KW-1185">Reference proteome</keyword>
<evidence type="ECO:0000256" key="3">
    <source>
        <dbReference type="ARBA" id="ARBA00022729"/>
    </source>
</evidence>
<comment type="caution">
    <text evidence="6">The sequence shown here is derived from an EMBL/GenBank/DDBJ whole genome shotgun (WGS) entry which is preliminary data.</text>
</comment>
<dbReference type="PANTHER" id="PTHR30290">
    <property type="entry name" value="PERIPLASMIC BINDING COMPONENT OF ABC TRANSPORTER"/>
    <property type="match status" value="1"/>
</dbReference>
<evidence type="ECO:0000256" key="4">
    <source>
        <dbReference type="SAM" id="SignalP"/>
    </source>
</evidence>
<keyword evidence="3 4" id="KW-0732">Signal</keyword>
<dbReference type="EMBL" id="JARGEQ010000051">
    <property type="protein sequence ID" value="MDF1585998.1"/>
    <property type="molecule type" value="Genomic_DNA"/>
</dbReference>
<dbReference type="GO" id="GO:0030288">
    <property type="term" value="C:outer membrane-bounded periplasmic space"/>
    <property type="evidence" value="ECO:0007669"/>
    <property type="project" value="UniProtKB-ARBA"/>
</dbReference>
<organism evidence="6 7">
    <name type="scientific">Marinimicrococcus flavescens</name>
    <dbReference type="NCBI Taxonomy" id="3031815"/>
    <lineage>
        <taxon>Bacteria</taxon>
        <taxon>Pseudomonadati</taxon>
        <taxon>Pseudomonadota</taxon>
        <taxon>Alphaproteobacteria</taxon>
        <taxon>Geminicoccales</taxon>
        <taxon>Geminicoccaceae</taxon>
        <taxon>Marinimicrococcus</taxon>
    </lineage>
</organism>
<evidence type="ECO:0000259" key="5">
    <source>
        <dbReference type="Pfam" id="PF00496"/>
    </source>
</evidence>
<dbReference type="PROSITE" id="PS01040">
    <property type="entry name" value="SBP_BACTERIAL_5"/>
    <property type="match status" value="1"/>
</dbReference>
<dbReference type="InterPro" id="IPR039424">
    <property type="entry name" value="SBP_5"/>
</dbReference>
<dbReference type="InterPro" id="IPR030678">
    <property type="entry name" value="Peptide/Ni-bd"/>
</dbReference>
<evidence type="ECO:0000256" key="2">
    <source>
        <dbReference type="ARBA" id="ARBA00005695"/>
    </source>
</evidence>
<feature type="domain" description="Solute-binding protein family 5" evidence="5">
    <location>
        <begin position="76"/>
        <end position="439"/>
    </location>
</feature>
<protein>
    <submittedName>
        <fullName evidence="6">ABC transporter substrate-binding protein</fullName>
    </submittedName>
</protein>
<dbReference type="Gene3D" id="3.40.190.10">
    <property type="entry name" value="Periplasmic binding protein-like II"/>
    <property type="match status" value="1"/>
</dbReference>
<dbReference type="RefSeq" id="WP_327788412.1">
    <property type="nucleotide sequence ID" value="NZ_JARGEQ010000051.1"/>
</dbReference>